<feature type="binding site" evidence="7">
    <location>
        <position position="251"/>
    </location>
    <ligand>
        <name>Fe(3+)</name>
        <dbReference type="ChEBI" id="CHEBI:29034"/>
    </ligand>
</feature>
<comment type="function">
    <text evidence="7">Catalyzes the hydrolytic cleavage of the carbon-nitrogen bond in imidazolone-5-propanoate to yield N-formimidoyl-L-glutamate. It is the third step in the universal histidine degradation pathway.</text>
</comment>
<feature type="binding site" evidence="7">
    <location>
        <position position="90"/>
    </location>
    <ligand>
        <name>4-imidazolone-5-propanoate</name>
        <dbReference type="ChEBI" id="CHEBI:77893"/>
    </ligand>
</feature>
<comment type="subcellular location">
    <subcellularLocation>
        <location evidence="7">Cytoplasm</location>
    </subcellularLocation>
</comment>
<dbReference type="HAMAP" id="MF_00372">
    <property type="entry name" value="HutI"/>
    <property type="match status" value="1"/>
</dbReference>
<dbReference type="GO" id="GO:0019557">
    <property type="term" value="P:L-histidine catabolic process to glutamate and formate"/>
    <property type="evidence" value="ECO:0007669"/>
    <property type="project" value="UniProtKB-UniPathway"/>
</dbReference>
<dbReference type="NCBIfam" id="TIGR01224">
    <property type="entry name" value="hutI"/>
    <property type="match status" value="1"/>
</dbReference>
<feature type="binding site" evidence="7">
    <location>
        <position position="81"/>
    </location>
    <ligand>
        <name>Zn(2+)</name>
        <dbReference type="ChEBI" id="CHEBI:29105"/>
    </ligand>
</feature>
<dbReference type="Gene3D" id="2.30.40.10">
    <property type="entry name" value="Urease, subunit C, domain 1"/>
    <property type="match status" value="1"/>
</dbReference>
<proteinExistence type="inferred from homology"/>
<keyword evidence="3 7" id="KW-0378">Hydrolase</keyword>
<feature type="binding site" evidence="7">
    <location>
        <position position="330"/>
    </location>
    <ligand>
        <name>4-imidazolone-5-propanoate</name>
        <dbReference type="ChEBI" id="CHEBI:77893"/>
    </ligand>
</feature>
<evidence type="ECO:0000256" key="4">
    <source>
        <dbReference type="ARBA" id="ARBA00022808"/>
    </source>
</evidence>
<evidence type="ECO:0000313" key="10">
    <source>
        <dbReference type="Proteomes" id="UP000184076"/>
    </source>
</evidence>
<protein>
    <recommendedName>
        <fullName evidence="1 7">Imidazolonepropionase</fullName>
        <ecNumber evidence="1 7">3.5.2.7</ecNumber>
    </recommendedName>
    <alternativeName>
        <fullName evidence="7">Imidazolone-5-propionate hydrolase</fullName>
    </alternativeName>
</protein>
<feature type="binding site" evidence="7">
    <location>
        <position position="153"/>
    </location>
    <ligand>
        <name>N-formimidoyl-L-glutamate</name>
        <dbReference type="ChEBI" id="CHEBI:58928"/>
    </ligand>
</feature>
<feature type="binding site" evidence="7">
    <location>
        <position position="153"/>
    </location>
    <ligand>
        <name>4-imidazolone-5-propanoate</name>
        <dbReference type="ChEBI" id="CHEBI:77893"/>
    </ligand>
</feature>
<accession>A0A1M5DMT9</accession>
<comment type="pathway">
    <text evidence="7">Amino-acid degradation; L-histidine degradation into L-glutamate; N-formimidoyl-L-glutamate from L-histidine: step 3/3.</text>
</comment>
<dbReference type="InterPro" id="IPR006680">
    <property type="entry name" value="Amidohydro-rel"/>
</dbReference>
<dbReference type="GO" id="GO:0005737">
    <property type="term" value="C:cytoplasm"/>
    <property type="evidence" value="ECO:0007669"/>
    <property type="project" value="UniProtKB-SubCell"/>
</dbReference>
<evidence type="ECO:0000313" key="9">
    <source>
        <dbReference type="EMBL" id="SHF68194.1"/>
    </source>
</evidence>
<name>A0A1M5DMT9_9BACT</name>
<feature type="binding site" evidence="7">
    <location>
        <position position="83"/>
    </location>
    <ligand>
        <name>Zn(2+)</name>
        <dbReference type="ChEBI" id="CHEBI:29105"/>
    </ligand>
</feature>
<feature type="binding site" evidence="7">
    <location>
        <position position="329"/>
    </location>
    <ligand>
        <name>N-formimidoyl-L-glutamate</name>
        <dbReference type="ChEBI" id="CHEBI:58928"/>
    </ligand>
</feature>
<dbReference type="InterPro" id="IPR032466">
    <property type="entry name" value="Metal_Hydrolase"/>
</dbReference>
<keyword evidence="4 7" id="KW-0369">Histidine metabolism</keyword>
<comment type="catalytic activity">
    <reaction evidence="7">
        <text>4-imidazolone-5-propanoate + H2O = N-formimidoyl-L-glutamate</text>
        <dbReference type="Rhea" id="RHEA:23660"/>
        <dbReference type="ChEBI" id="CHEBI:15377"/>
        <dbReference type="ChEBI" id="CHEBI:58928"/>
        <dbReference type="ChEBI" id="CHEBI:77893"/>
        <dbReference type="EC" id="3.5.2.7"/>
    </reaction>
</comment>
<evidence type="ECO:0000256" key="5">
    <source>
        <dbReference type="ARBA" id="ARBA00022833"/>
    </source>
</evidence>
<evidence type="ECO:0000259" key="8">
    <source>
        <dbReference type="Pfam" id="PF01979"/>
    </source>
</evidence>
<dbReference type="GO" id="GO:0050480">
    <property type="term" value="F:imidazolonepropionase activity"/>
    <property type="evidence" value="ECO:0007669"/>
    <property type="project" value="UniProtKB-UniRule"/>
</dbReference>
<feature type="binding site" evidence="7">
    <location>
        <position position="325"/>
    </location>
    <ligand>
        <name>Fe(3+)</name>
        <dbReference type="ChEBI" id="CHEBI:29034"/>
    </ligand>
</feature>
<dbReference type="InterPro" id="IPR011059">
    <property type="entry name" value="Metal-dep_hydrolase_composite"/>
</dbReference>
<dbReference type="EMBL" id="FQVB01000024">
    <property type="protein sequence ID" value="SHF68194.1"/>
    <property type="molecule type" value="Genomic_DNA"/>
</dbReference>
<dbReference type="PANTHER" id="PTHR42752">
    <property type="entry name" value="IMIDAZOLONEPROPIONASE"/>
    <property type="match status" value="1"/>
</dbReference>
<keyword evidence="6 7" id="KW-0408">Iron</keyword>
<feature type="binding site" evidence="7">
    <location>
        <position position="186"/>
    </location>
    <ligand>
        <name>4-imidazolone-5-propanoate</name>
        <dbReference type="ChEBI" id="CHEBI:77893"/>
    </ligand>
</feature>
<feature type="binding site" evidence="7">
    <location>
        <position position="83"/>
    </location>
    <ligand>
        <name>Fe(3+)</name>
        <dbReference type="ChEBI" id="CHEBI:29034"/>
    </ligand>
</feature>
<feature type="domain" description="Amidohydrolase-related" evidence="8">
    <location>
        <begin position="73"/>
        <end position="412"/>
    </location>
</feature>
<sequence length="417" mass="45033">MIDKVFRNATLFTPVDRGRPQAGPDQGAVRVVEKGAIWCRDGLIQAVGPEEEVLRSLHPCVPDQETDLEGRCVIPGFVDPHTHLCFAATREREFSLRLQGVEYLEILRRGGGILSTVRSVRETDEEELFLATRRRALSALRFGTTTVEIKSGYGLDTETELKMLRVIRRIGRETPLDVVPTFLGAHAVPEEYRDRSDAFVDLVIEEMIPAVVRQGIARFCDVFCEKGVFSVEQSRRILQAATAAGLGAKIHADEVHDLGGAGLAAEVRAVSAEHLLAASEANLEAMARAGTIAVVLPATAYSLRKPFAPARTMIELGVPVALATDCNPGSSYTESMPFVFGLAVLLTGLSVEEALTAATLNAAYAVGMAERVGSLDVGKQADFLVLEGETPAVIAYHAGVNPVVQVYKKGERLKVKG</sequence>
<feature type="binding site" evidence="7">
    <location>
        <position position="254"/>
    </location>
    <ligand>
        <name>4-imidazolone-5-propanoate</name>
        <dbReference type="ChEBI" id="CHEBI:77893"/>
    </ligand>
</feature>
<keyword evidence="7" id="KW-0963">Cytoplasm</keyword>
<dbReference type="PANTHER" id="PTHR42752:SF1">
    <property type="entry name" value="IMIDAZOLONEPROPIONASE-RELATED"/>
    <property type="match status" value="1"/>
</dbReference>
<dbReference type="OrthoDB" id="9807210at2"/>
<evidence type="ECO:0000256" key="3">
    <source>
        <dbReference type="ARBA" id="ARBA00022801"/>
    </source>
</evidence>
<dbReference type="Gene3D" id="3.20.20.140">
    <property type="entry name" value="Metal-dependent hydrolases"/>
    <property type="match status" value="1"/>
</dbReference>
<dbReference type="Proteomes" id="UP000184076">
    <property type="component" value="Unassembled WGS sequence"/>
</dbReference>
<dbReference type="RefSeq" id="WP_073039903.1">
    <property type="nucleotide sequence ID" value="NZ_FQVB01000024.1"/>
</dbReference>
<keyword evidence="10" id="KW-1185">Reference proteome</keyword>
<dbReference type="UniPathway" id="UPA00379">
    <property type="reaction ID" value="UER00551"/>
</dbReference>
<dbReference type="GO" id="GO:0019556">
    <property type="term" value="P:L-histidine catabolic process to glutamate and formamide"/>
    <property type="evidence" value="ECO:0007669"/>
    <property type="project" value="UniProtKB-UniRule"/>
</dbReference>
<dbReference type="SUPFAM" id="SSF51556">
    <property type="entry name" value="Metallo-dependent hydrolases"/>
    <property type="match status" value="1"/>
</dbReference>
<dbReference type="InterPro" id="IPR005920">
    <property type="entry name" value="HutI"/>
</dbReference>
<dbReference type="GO" id="GO:0008270">
    <property type="term" value="F:zinc ion binding"/>
    <property type="evidence" value="ECO:0007669"/>
    <property type="project" value="UniProtKB-UniRule"/>
</dbReference>
<feature type="binding site" evidence="7">
    <location>
        <position position="251"/>
    </location>
    <ligand>
        <name>Zn(2+)</name>
        <dbReference type="ChEBI" id="CHEBI:29105"/>
    </ligand>
</feature>
<organism evidence="9 10">
    <name type="scientific">Desulfacinum infernum DSM 9756</name>
    <dbReference type="NCBI Taxonomy" id="1121391"/>
    <lineage>
        <taxon>Bacteria</taxon>
        <taxon>Pseudomonadati</taxon>
        <taxon>Thermodesulfobacteriota</taxon>
        <taxon>Syntrophobacteria</taxon>
        <taxon>Syntrophobacterales</taxon>
        <taxon>Syntrophobacteraceae</taxon>
        <taxon>Desulfacinum</taxon>
    </lineage>
</organism>
<evidence type="ECO:0000256" key="7">
    <source>
        <dbReference type="HAMAP-Rule" id="MF_00372"/>
    </source>
</evidence>
<dbReference type="FunFam" id="3.20.20.140:FF:000007">
    <property type="entry name" value="Imidazolonepropionase"/>
    <property type="match status" value="1"/>
</dbReference>
<gene>
    <name evidence="7" type="primary">hutI</name>
    <name evidence="9" type="ORF">SAMN02745206_02464</name>
</gene>
<feature type="binding site" evidence="7">
    <location>
        <position position="325"/>
    </location>
    <ligand>
        <name>Zn(2+)</name>
        <dbReference type="ChEBI" id="CHEBI:29105"/>
    </ligand>
</feature>
<keyword evidence="5 7" id="KW-0862">Zinc</keyword>
<dbReference type="EC" id="3.5.2.7" evidence="1 7"/>
<feature type="binding site" evidence="7">
    <location>
        <position position="81"/>
    </location>
    <ligand>
        <name>Fe(3+)</name>
        <dbReference type="ChEBI" id="CHEBI:29034"/>
    </ligand>
</feature>
<evidence type="ECO:0000256" key="2">
    <source>
        <dbReference type="ARBA" id="ARBA00022723"/>
    </source>
</evidence>
<dbReference type="GO" id="GO:0005506">
    <property type="term" value="F:iron ion binding"/>
    <property type="evidence" value="ECO:0007669"/>
    <property type="project" value="UniProtKB-UniRule"/>
</dbReference>
<dbReference type="STRING" id="1121391.SAMN02745206_02464"/>
<reference evidence="10" key="1">
    <citation type="submission" date="2016-11" db="EMBL/GenBank/DDBJ databases">
        <authorList>
            <person name="Varghese N."/>
            <person name="Submissions S."/>
        </authorList>
    </citation>
    <scope>NUCLEOTIDE SEQUENCE [LARGE SCALE GENOMIC DNA]</scope>
    <source>
        <strain evidence="10">DSM 9756</strain>
    </source>
</reference>
<keyword evidence="2 7" id="KW-0479">Metal-binding</keyword>
<dbReference type="Pfam" id="PF01979">
    <property type="entry name" value="Amidohydro_1"/>
    <property type="match status" value="1"/>
</dbReference>
<comment type="similarity">
    <text evidence="7">Belongs to the metallo-dependent hydrolases superfamily. HutI family.</text>
</comment>
<dbReference type="CDD" id="cd01296">
    <property type="entry name" value="Imidazolone-5PH"/>
    <property type="match status" value="1"/>
</dbReference>
<dbReference type="AlphaFoldDB" id="A0A1M5DMT9"/>
<dbReference type="SUPFAM" id="SSF51338">
    <property type="entry name" value="Composite domain of metallo-dependent hydrolases"/>
    <property type="match status" value="1"/>
</dbReference>
<comment type="cofactor">
    <cofactor evidence="7">
        <name>Zn(2+)</name>
        <dbReference type="ChEBI" id="CHEBI:29105"/>
    </cofactor>
    <cofactor evidence="7">
        <name>Fe(3+)</name>
        <dbReference type="ChEBI" id="CHEBI:29034"/>
    </cofactor>
    <text evidence="7">Binds 1 zinc or iron ion per subunit.</text>
</comment>
<feature type="binding site" evidence="7">
    <location>
        <position position="327"/>
    </location>
    <ligand>
        <name>N-formimidoyl-L-glutamate</name>
        <dbReference type="ChEBI" id="CHEBI:58928"/>
    </ligand>
</feature>
<evidence type="ECO:0000256" key="1">
    <source>
        <dbReference type="ARBA" id="ARBA00012864"/>
    </source>
</evidence>
<evidence type="ECO:0000256" key="6">
    <source>
        <dbReference type="ARBA" id="ARBA00023004"/>
    </source>
</evidence>